<evidence type="ECO:0000256" key="1">
    <source>
        <dbReference type="SAM" id="MobiDB-lite"/>
    </source>
</evidence>
<protein>
    <submittedName>
        <fullName evidence="2">Uncharacterized protein</fullName>
    </submittedName>
</protein>
<dbReference type="EMBL" id="KB742858">
    <property type="protein sequence ID" value="EOB03422.1"/>
    <property type="molecule type" value="Genomic_DNA"/>
</dbReference>
<feature type="region of interest" description="Disordered" evidence="1">
    <location>
        <begin position="71"/>
        <end position="95"/>
    </location>
</feature>
<dbReference type="Proteomes" id="UP000296049">
    <property type="component" value="Unassembled WGS sequence"/>
</dbReference>
<proteinExistence type="predicted"/>
<dbReference type="AlphaFoldDB" id="R0K1G4"/>
<evidence type="ECO:0000313" key="3">
    <source>
        <dbReference type="Proteomes" id="UP000296049"/>
    </source>
</evidence>
<organism evidence="2 3">
    <name type="scientific">Anas platyrhynchos</name>
    <name type="common">Mallard</name>
    <name type="synonym">Anas boschas</name>
    <dbReference type="NCBI Taxonomy" id="8839"/>
    <lineage>
        <taxon>Eukaryota</taxon>
        <taxon>Metazoa</taxon>
        <taxon>Chordata</taxon>
        <taxon>Craniata</taxon>
        <taxon>Vertebrata</taxon>
        <taxon>Euteleostomi</taxon>
        <taxon>Archelosauria</taxon>
        <taxon>Archosauria</taxon>
        <taxon>Dinosauria</taxon>
        <taxon>Saurischia</taxon>
        <taxon>Theropoda</taxon>
        <taxon>Coelurosauria</taxon>
        <taxon>Aves</taxon>
        <taxon>Neognathae</taxon>
        <taxon>Galloanserae</taxon>
        <taxon>Anseriformes</taxon>
        <taxon>Anatidae</taxon>
        <taxon>Anatinae</taxon>
        <taxon>Anas</taxon>
    </lineage>
</organism>
<evidence type="ECO:0000313" key="2">
    <source>
        <dbReference type="EMBL" id="EOB03422.1"/>
    </source>
</evidence>
<sequence>MLSKVQQVGKKACMNGRFKMTNTALAEEVKYLQTSYFVGPVPQADYLKQNEKKLQNQAGFITGTGPTISASSSFNIKQKSVGRRPGSPASQGPEGPSAIVWWHAWAPQACFSERTQKKRFPRLILSLFYDPFSLYPNDHNLIHNQRNASDKCHPTDHLLAIQTALLCPGRHQRRRLPKLSGSKDMKDVID</sequence>
<reference evidence="3" key="1">
    <citation type="journal article" date="2013" name="Nat. Genet.">
        <title>The duck genome and transcriptome provide insight into an avian influenza virus reservoir species.</title>
        <authorList>
            <person name="Huang Y."/>
            <person name="Li Y."/>
            <person name="Burt D.W."/>
            <person name="Chen H."/>
            <person name="Zhang Y."/>
            <person name="Qian W."/>
            <person name="Kim H."/>
            <person name="Gan S."/>
            <person name="Zhao Y."/>
            <person name="Li J."/>
            <person name="Yi K."/>
            <person name="Feng H."/>
            <person name="Zhu P."/>
            <person name="Li B."/>
            <person name="Liu Q."/>
            <person name="Fairley S."/>
            <person name="Magor K.E."/>
            <person name="Du Z."/>
            <person name="Hu X."/>
            <person name="Goodman L."/>
            <person name="Tafer H."/>
            <person name="Vignal A."/>
            <person name="Lee T."/>
            <person name="Kim K.W."/>
            <person name="Sheng Z."/>
            <person name="An Y."/>
            <person name="Searle S."/>
            <person name="Herrero J."/>
            <person name="Groenen M.A."/>
            <person name="Crooijmans R.P."/>
            <person name="Faraut T."/>
            <person name="Cai Q."/>
            <person name="Webster R.G."/>
            <person name="Aldridge J.R."/>
            <person name="Warren W.C."/>
            <person name="Bartschat S."/>
            <person name="Kehr S."/>
            <person name="Marz M."/>
            <person name="Stadler P.F."/>
            <person name="Smith J."/>
            <person name="Kraus R.H."/>
            <person name="Zhao Y."/>
            <person name="Ren L."/>
            <person name="Fei J."/>
            <person name="Morisson M."/>
            <person name="Kaiser P."/>
            <person name="Griffin D.K."/>
            <person name="Rao M."/>
            <person name="Pitel F."/>
            <person name="Wang J."/>
            <person name="Li N."/>
        </authorList>
    </citation>
    <scope>NUCLEOTIDE SEQUENCE [LARGE SCALE GENOMIC DNA]</scope>
</reference>
<accession>R0K1G4</accession>
<name>R0K1G4_ANAPL</name>
<keyword evidence="3" id="KW-1185">Reference proteome</keyword>
<gene>
    <name evidence="2" type="ORF">Anapl_12203</name>
</gene>